<dbReference type="EMBL" id="CP016768">
    <property type="protein sequence ID" value="ASY09242.1"/>
    <property type="molecule type" value="Genomic_DNA"/>
</dbReference>
<evidence type="ECO:0000256" key="3">
    <source>
        <dbReference type="ARBA" id="ARBA00022692"/>
    </source>
</evidence>
<sequence>MFTSDAIPSRLWEYLIATVLIILAPGPSVLFTIARAIAWGRVAAIATVIGNAFGMFLVSVLVAFGLGPLLQSSKLFYNGIQWAGGAYLIYLGYAAIAASRVDAQGMQKTEGSKPSFFTSLKNGFWVGVLNPKSVVFFAAILPQFVDQEKNNVTAQLLLLGAIFATVALISDGSYGLLAGTVRSWLAGDVKRLIFMRRFGGLVMIGLGVFTIFSALVIG</sequence>
<evidence type="ECO:0000256" key="5">
    <source>
        <dbReference type="ARBA" id="ARBA00023136"/>
    </source>
</evidence>
<feature type="transmembrane region" description="Helical" evidence="6">
    <location>
        <begin position="156"/>
        <end position="177"/>
    </location>
</feature>
<evidence type="ECO:0000256" key="2">
    <source>
        <dbReference type="ARBA" id="ARBA00022475"/>
    </source>
</evidence>
<dbReference type="Proteomes" id="UP000217153">
    <property type="component" value="Chromosome"/>
</dbReference>
<accession>A0A249JXK2</accession>
<dbReference type="OrthoDB" id="3175972at2"/>
<dbReference type="GO" id="GO:0005886">
    <property type="term" value="C:plasma membrane"/>
    <property type="evidence" value="ECO:0007669"/>
    <property type="project" value="UniProtKB-SubCell"/>
</dbReference>
<keyword evidence="4 6" id="KW-1133">Transmembrane helix</keyword>
<dbReference type="PANTHER" id="PTHR30086:SF20">
    <property type="entry name" value="ARGININE EXPORTER PROTEIN ARGO-RELATED"/>
    <property type="match status" value="1"/>
</dbReference>
<dbReference type="AlphaFoldDB" id="A0A249JXK2"/>
<keyword evidence="5 6" id="KW-0472">Membrane</keyword>
<evidence type="ECO:0000256" key="1">
    <source>
        <dbReference type="ARBA" id="ARBA00004651"/>
    </source>
</evidence>
<feature type="transmembrane region" description="Helical" evidence="6">
    <location>
        <begin position="12"/>
        <end position="33"/>
    </location>
</feature>
<dbReference type="PANTHER" id="PTHR30086">
    <property type="entry name" value="ARGININE EXPORTER PROTEIN ARGO"/>
    <property type="match status" value="1"/>
</dbReference>
<feature type="transmembrane region" description="Helical" evidence="6">
    <location>
        <begin position="45"/>
        <end position="67"/>
    </location>
</feature>
<evidence type="ECO:0000313" key="7">
    <source>
        <dbReference type="EMBL" id="ASY09242.1"/>
    </source>
</evidence>
<reference evidence="8" key="1">
    <citation type="submission" date="2016-10" db="EMBL/GenBank/DDBJ databases">
        <title>High microdiversification within the ubiquitous acI lineage of Actinobacteria.</title>
        <authorList>
            <person name="Neuenschwander S.M."/>
            <person name="Salcher M."/>
            <person name="Ghai R."/>
            <person name="Pernthaler J."/>
        </authorList>
    </citation>
    <scope>NUCLEOTIDE SEQUENCE [LARGE SCALE GENOMIC DNA]</scope>
</reference>
<keyword evidence="3 6" id="KW-0812">Transmembrane</keyword>
<dbReference type="GO" id="GO:0015171">
    <property type="term" value="F:amino acid transmembrane transporter activity"/>
    <property type="evidence" value="ECO:0007669"/>
    <property type="project" value="TreeGrafter"/>
</dbReference>
<dbReference type="KEGG" id="abam:B1s21122_02605"/>
<organism evidence="7 8">
    <name type="scientific">Candidatus Nanopelagicus limnae</name>
    <dbReference type="NCBI Taxonomy" id="1884634"/>
    <lineage>
        <taxon>Bacteria</taxon>
        <taxon>Bacillati</taxon>
        <taxon>Actinomycetota</taxon>
        <taxon>Actinomycetes</taxon>
        <taxon>Candidatus Nanopelagicales</taxon>
        <taxon>Candidatus Nanopelagicaceae</taxon>
        <taxon>Candidatus Nanopelagicus</taxon>
    </lineage>
</organism>
<comment type="subcellular location">
    <subcellularLocation>
        <location evidence="1">Cell membrane</location>
        <topology evidence="1">Multi-pass membrane protein</topology>
    </subcellularLocation>
</comment>
<keyword evidence="2" id="KW-1003">Cell membrane</keyword>
<feature type="transmembrane region" description="Helical" evidence="6">
    <location>
        <begin position="122"/>
        <end position="144"/>
    </location>
</feature>
<dbReference type="PIRSF" id="PIRSF006324">
    <property type="entry name" value="LeuE"/>
    <property type="match status" value="1"/>
</dbReference>
<evidence type="ECO:0000313" key="8">
    <source>
        <dbReference type="Proteomes" id="UP000217153"/>
    </source>
</evidence>
<protein>
    <submittedName>
        <fullName evidence="7">Threonine/homoserine/homoserine lactone efflux protein</fullName>
    </submittedName>
</protein>
<feature type="transmembrane region" description="Helical" evidence="6">
    <location>
        <begin position="79"/>
        <end position="101"/>
    </location>
</feature>
<keyword evidence="8" id="KW-1185">Reference proteome</keyword>
<gene>
    <name evidence="7" type="ORF">B1s21122_02605</name>
</gene>
<dbReference type="InterPro" id="IPR001123">
    <property type="entry name" value="LeuE-type"/>
</dbReference>
<feature type="transmembrane region" description="Helical" evidence="6">
    <location>
        <begin position="198"/>
        <end position="217"/>
    </location>
</feature>
<proteinExistence type="predicted"/>
<name>A0A249JXK2_9ACTN</name>
<evidence type="ECO:0000256" key="6">
    <source>
        <dbReference type="SAM" id="Phobius"/>
    </source>
</evidence>
<dbReference type="RefSeq" id="WP_095680547.1">
    <property type="nucleotide sequence ID" value="NZ_CP016768.2"/>
</dbReference>
<evidence type="ECO:0000256" key="4">
    <source>
        <dbReference type="ARBA" id="ARBA00022989"/>
    </source>
</evidence>
<dbReference type="Pfam" id="PF01810">
    <property type="entry name" value="LysE"/>
    <property type="match status" value="1"/>
</dbReference>